<feature type="chain" id="PRO_5022794843" description="Secreted protein" evidence="1">
    <location>
        <begin position="26"/>
        <end position="117"/>
    </location>
</feature>
<accession>A0A5B7F815</accession>
<keyword evidence="3" id="KW-1185">Reference proteome</keyword>
<evidence type="ECO:0000256" key="1">
    <source>
        <dbReference type="SAM" id="SignalP"/>
    </source>
</evidence>
<dbReference type="AlphaFoldDB" id="A0A5B7F815"/>
<reference evidence="2 3" key="1">
    <citation type="submission" date="2019-05" db="EMBL/GenBank/DDBJ databases">
        <title>Another draft genome of Portunus trituberculatus and its Hox gene families provides insights of decapod evolution.</title>
        <authorList>
            <person name="Jeong J.-H."/>
            <person name="Song I."/>
            <person name="Kim S."/>
            <person name="Choi T."/>
            <person name="Kim D."/>
            <person name="Ryu S."/>
            <person name="Kim W."/>
        </authorList>
    </citation>
    <scope>NUCLEOTIDE SEQUENCE [LARGE SCALE GENOMIC DNA]</scope>
    <source>
        <tissue evidence="2">Muscle</tissue>
    </source>
</reference>
<keyword evidence="1" id="KW-0732">Signal</keyword>
<comment type="caution">
    <text evidence="2">The sequence shown here is derived from an EMBL/GenBank/DDBJ whole genome shotgun (WGS) entry which is preliminary data.</text>
</comment>
<feature type="signal peptide" evidence="1">
    <location>
        <begin position="1"/>
        <end position="25"/>
    </location>
</feature>
<organism evidence="2 3">
    <name type="scientific">Portunus trituberculatus</name>
    <name type="common">Swimming crab</name>
    <name type="synonym">Neptunus trituberculatus</name>
    <dbReference type="NCBI Taxonomy" id="210409"/>
    <lineage>
        <taxon>Eukaryota</taxon>
        <taxon>Metazoa</taxon>
        <taxon>Ecdysozoa</taxon>
        <taxon>Arthropoda</taxon>
        <taxon>Crustacea</taxon>
        <taxon>Multicrustacea</taxon>
        <taxon>Malacostraca</taxon>
        <taxon>Eumalacostraca</taxon>
        <taxon>Eucarida</taxon>
        <taxon>Decapoda</taxon>
        <taxon>Pleocyemata</taxon>
        <taxon>Brachyura</taxon>
        <taxon>Eubrachyura</taxon>
        <taxon>Portunoidea</taxon>
        <taxon>Portunidae</taxon>
        <taxon>Portuninae</taxon>
        <taxon>Portunus</taxon>
    </lineage>
</organism>
<gene>
    <name evidence="2" type="ORF">E2C01_035037</name>
</gene>
<dbReference type="EMBL" id="VSRR010005060">
    <property type="protein sequence ID" value="MPC41446.1"/>
    <property type="molecule type" value="Genomic_DNA"/>
</dbReference>
<protein>
    <recommendedName>
        <fullName evidence="4">Secreted protein</fullName>
    </recommendedName>
</protein>
<evidence type="ECO:0000313" key="3">
    <source>
        <dbReference type="Proteomes" id="UP000324222"/>
    </source>
</evidence>
<evidence type="ECO:0008006" key="4">
    <source>
        <dbReference type="Google" id="ProtNLM"/>
    </source>
</evidence>
<dbReference type="Proteomes" id="UP000324222">
    <property type="component" value="Unassembled WGS sequence"/>
</dbReference>
<name>A0A5B7F815_PORTR</name>
<evidence type="ECO:0000313" key="2">
    <source>
        <dbReference type="EMBL" id="MPC41446.1"/>
    </source>
</evidence>
<proteinExistence type="predicted"/>
<sequence>MVDMLWNYGWMYCFLSASLRCLMSADSAGVHHPLPGRGSGGATMLYTTVIEAIHPSPSQQLREQSRGESKPSMLCLTRIAEPLCISSLELIRYCVPHSNACVAHTSVVQQRHMVLMG</sequence>